<dbReference type="InterPro" id="IPR008901">
    <property type="entry name" value="ACER"/>
</dbReference>
<feature type="binding site" evidence="8">
    <location>
        <position position="75"/>
    </location>
    <ligand>
        <name>Zn(2+)</name>
        <dbReference type="ChEBI" id="CHEBI:29105"/>
        <note>catalytic</note>
    </ligand>
</feature>
<sequence length="251" mass="28934">MAGYWGPVTASVDCCERNYEISQYAGEFFNTISNVPMILLALIGLCSTIGQGFEKRFSVLHLSSIVIGIGSILFHATLKYRQQQSDETPMVWLMLLYIYVLYSPDWHYRSTMPTFLVMYGTAYAICHALFHFGLVYQLHFIFLCLLCLPRMYKYYIYTTEVPARRLGHMYVISITSGGILWLVDRNLCSRISSLPLNPQGHAWWHVLLGFSTYFGNTFLQFCRAQQLGWNPELRYVGGLLPYVKIVKSKTH</sequence>
<evidence type="ECO:0000256" key="5">
    <source>
        <dbReference type="ARBA" id="ARBA00022989"/>
    </source>
</evidence>
<keyword evidence="3 9" id="KW-0812">Transmembrane</keyword>
<accession>A0ABD1Z6Z5</accession>
<organism evidence="10 11">
    <name type="scientific">Riccia fluitans</name>
    <dbReference type="NCBI Taxonomy" id="41844"/>
    <lineage>
        <taxon>Eukaryota</taxon>
        <taxon>Viridiplantae</taxon>
        <taxon>Streptophyta</taxon>
        <taxon>Embryophyta</taxon>
        <taxon>Marchantiophyta</taxon>
        <taxon>Marchantiopsida</taxon>
        <taxon>Marchantiidae</taxon>
        <taxon>Marchantiales</taxon>
        <taxon>Ricciaceae</taxon>
        <taxon>Riccia</taxon>
    </lineage>
</organism>
<dbReference type="GO" id="GO:0016020">
    <property type="term" value="C:membrane"/>
    <property type="evidence" value="ECO:0007669"/>
    <property type="project" value="UniProtKB-SubCell"/>
</dbReference>
<dbReference type="EMBL" id="JBHFFA010000002">
    <property type="protein sequence ID" value="KAL2643556.1"/>
    <property type="molecule type" value="Genomic_DNA"/>
</dbReference>
<comment type="caution">
    <text evidence="10">The sequence shown here is derived from an EMBL/GenBank/DDBJ whole genome shotgun (WGS) entry which is preliminary data.</text>
</comment>
<dbReference type="PANTHER" id="PTHR46852">
    <property type="entry name" value="ALKALINE CERAMIDASE"/>
    <property type="match status" value="1"/>
</dbReference>
<feature type="transmembrane region" description="Helical" evidence="9">
    <location>
        <begin position="90"/>
        <end position="108"/>
    </location>
</feature>
<evidence type="ECO:0000256" key="1">
    <source>
        <dbReference type="ARBA" id="ARBA00004141"/>
    </source>
</evidence>
<comment type="cofactor">
    <cofactor evidence="8">
        <name>Zn(2+)</name>
        <dbReference type="ChEBI" id="CHEBI:29105"/>
    </cofactor>
</comment>
<keyword evidence="5 9" id="KW-1133">Transmembrane helix</keyword>
<dbReference type="GO" id="GO:0016787">
    <property type="term" value="F:hydrolase activity"/>
    <property type="evidence" value="ECO:0007669"/>
    <property type="project" value="UniProtKB-KW"/>
</dbReference>
<evidence type="ECO:0000256" key="2">
    <source>
        <dbReference type="ARBA" id="ARBA00009780"/>
    </source>
</evidence>
<evidence type="ECO:0000313" key="10">
    <source>
        <dbReference type="EMBL" id="KAL2643556.1"/>
    </source>
</evidence>
<evidence type="ECO:0000256" key="9">
    <source>
        <dbReference type="SAM" id="Phobius"/>
    </source>
</evidence>
<evidence type="ECO:0000256" key="3">
    <source>
        <dbReference type="ARBA" id="ARBA00022692"/>
    </source>
</evidence>
<dbReference type="AlphaFoldDB" id="A0ABD1Z6Z5"/>
<feature type="binding site" evidence="8">
    <location>
        <position position="205"/>
    </location>
    <ligand>
        <name>Zn(2+)</name>
        <dbReference type="ChEBI" id="CHEBI:29105"/>
        <note>catalytic</note>
    </ligand>
</feature>
<keyword evidence="7" id="KW-0479">Metal-binding</keyword>
<feature type="binding site" evidence="7">
    <location>
        <position position="16"/>
    </location>
    <ligand>
        <name>Ca(2+)</name>
        <dbReference type="ChEBI" id="CHEBI:29108"/>
    </ligand>
</feature>
<keyword evidence="8" id="KW-0862">Zinc</keyword>
<comment type="similarity">
    <text evidence="2">Belongs to the alkaline ceramidase family.</text>
</comment>
<keyword evidence="7" id="KW-0106">Calcium</keyword>
<evidence type="ECO:0000256" key="7">
    <source>
        <dbReference type="PIRSR" id="PIRSR608901-1"/>
    </source>
</evidence>
<dbReference type="PANTHER" id="PTHR46852:SF1">
    <property type="entry name" value="ALKALINE PHYTOCERAMIDASE FAMILY PROTEIN, EXPRESSED"/>
    <property type="match status" value="1"/>
</dbReference>
<comment type="subcellular location">
    <subcellularLocation>
        <location evidence="1">Membrane</location>
        <topology evidence="1">Multi-pass membrane protein</topology>
    </subcellularLocation>
</comment>
<feature type="binding site" evidence="8">
    <location>
        <position position="201"/>
    </location>
    <ligand>
        <name>Zn(2+)</name>
        <dbReference type="ChEBI" id="CHEBI:29105"/>
        <note>catalytic</note>
    </ligand>
</feature>
<evidence type="ECO:0000313" key="11">
    <source>
        <dbReference type="Proteomes" id="UP001605036"/>
    </source>
</evidence>
<dbReference type="InterPro" id="IPR044219">
    <property type="entry name" value="ACER_plant"/>
</dbReference>
<evidence type="ECO:0000256" key="8">
    <source>
        <dbReference type="PIRSR" id="PIRSR608901-2"/>
    </source>
</evidence>
<feature type="transmembrane region" description="Helical" evidence="9">
    <location>
        <begin position="59"/>
        <end position="78"/>
    </location>
</feature>
<feature type="binding site" evidence="7">
    <location>
        <position position="27"/>
    </location>
    <ligand>
        <name>Ca(2+)</name>
        <dbReference type="ChEBI" id="CHEBI:29108"/>
    </ligand>
</feature>
<reference evidence="10 11" key="1">
    <citation type="submission" date="2024-09" db="EMBL/GenBank/DDBJ databases">
        <title>Chromosome-scale assembly of Riccia fluitans.</title>
        <authorList>
            <person name="Paukszto L."/>
            <person name="Sawicki J."/>
            <person name="Karawczyk K."/>
            <person name="Piernik-Szablinska J."/>
            <person name="Szczecinska M."/>
            <person name="Mazdziarz M."/>
        </authorList>
    </citation>
    <scope>NUCLEOTIDE SEQUENCE [LARGE SCALE GENOMIC DNA]</scope>
    <source>
        <strain evidence="10">Rf_01</strain>
        <tissue evidence="10">Aerial parts of the thallus</tissue>
    </source>
</reference>
<feature type="transmembrane region" description="Helical" evidence="9">
    <location>
        <begin position="35"/>
        <end position="53"/>
    </location>
</feature>
<dbReference type="GO" id="GO:0006665">
    <property type="term" value="P:sphingolipid metabolic process"/>
    <property type="evidence" value="ECO:0007669"/>
    <property type="project" value="UniProtKB-ARBA"/>
</dbReference>
<dbReference type="Pfam" id="PF05875">
    <property type="entry name" value="Ceramidase"/>
    <property type="match status" value="1"/>
</dbReference>
<evidence type="ECO:0000256" key="6">
    <source>
        <dbReference type="ARBA" id="ARBA00023136"/>
    </source>
</evidence>
<keyword evidence="4" id="KW-0378">Hydrolase</keyword>
<dbReference type="Proteomes" id="UP001605036">
    <property type="component" value="Unassembled WGS sequence"/>
</dbReference>
<keyword evidence="6 9" id="KW-0472">Membrane</keyword>
<proteinExistence type="inferred from homology"/>
<gene>
    <name evidence="10" type="ORF">R1flu_011143</name>
</gene>
<protein>
    <recommendedName>
        <fullName evidence="12">Alkaline ceramidase</fullName>
    </recommendedName>
</protein>
<evidence type="ECO:0000256" key="4">
    <source>
        <dbReference type="ARBA" id="ARBA00022801"/>
    </source>
</evidence>
<feature type="transmembrane region" description="Helical" evidence="9">
    <location>
        <begin position="203"/>
        <end position="222"/>
    </location>
</feature>
<feature type="transmembrane region" description="Helical" evidence="9">
    <location>
        <begin position="120"/>
        <end position="146"/>
    </location>
</feature>
<feature type="binding site" evidence="7">
    <location>
        <position position="18"/>
    </location>
    <ligand>
        <name>Ca(2+)</name>
        <dbReference type="ChEBI" id="CHEBI:29108"/>
    </ligand>
</feature>
<feature type="binding site" evidence="7">
    <location>
        <position position="13"/>
    </location>
    <ligand>
        <name>Ca(2+)</name>
        <dbReference type="ChEBI" id="CHEBI:29108"/>
    </ligand>
</feature>
<evidence type="ECO:0008006" key="12">
    <source>
        <dbReference type="Google" id="ProtNLM"/>
    </source>
</evidence>
<name>A0ABD1Z6Z5_9MARC</name>
<feature type="transmembrane region" description="Helical" evidence="9">
    <location>
        <begin position="166"/>
        <end position="183"/>
    </location>
</feature>
<keyword evidence="11" id="KW-1185">Reference proteome</keyword>